<comment type="catalytic activity">
    <reaction evidence="5">
        <text>cytidine(32) in tRNA + S-adenosyl-L-methionine = 2'-O-methylcytidine(32) in tRNA + S-adenosyl-L-homocysteine + H(+)</text>
        <dbReference type="Rhea" id="RHEA:42932"/>
        <dbReference type="Rhea" id="RHEA-COMP:10288"/>
        <dbReference type="Rhea" id="RHEA-COMP:10289"/>
        <dbReference type="ChEBI" id="CHEBI:15378"/>
        <dbReference type="ChEBI" id="CHEBI:57856"/>
        <dbReference type="ChEBI" id="CHEBI:59789"/>
        <dbReference type="ChEBI" id="CHEBI:74495"/>
        <dbReference type="ChEBI" id="CHEBI:82748"/>
        <dbReference type="EC" id="2.1.1.200"/>
    </reaction>
</comment>
<feature type="domain" description="tRNA/rRNA methyltransferase SpoU type" evidence="6">
    <location>
        <begin position="7"/>
        <end position="156"/>
    </location>
</feature>
<sequence length="241" mass="26966">MMTKQPIFLLYKPQLPENIGAVARAMGNFGLNNLRIIDPLCDIQDPKAMATAAGAEKILGSAILYATLEEAIADLNWVFGTCATQRHLIKEYIPIRQAADRVHSQLARGEVGILFGPERTGLLNDHLARCHGVIQIPVNPDFSSMNLAQASVIMAYELSHYTANAQANLYCGETCPASQQQLQAFLNFLETKLDTINYWRVPEKKPLMKQNLENVFTRLQPTEQDLRSLWGMIDLLSKKPK</sequence>
<keyword evidence="4 5" id="KW-0949">S-adenosyl-L-methionine</keyword>
<accession>A0A077AZN3</accession>
<dbReference type="GO" id="GO:0160206">
    <property type="term" value="F:tRNA (cytidine(32)/uridine(32)-2'-O)-methyltransferase activity"/>
    <property type="evidence" value="ECO:0007669"/>
    <property type="project" value="UniProtKB-EC"/>
</dbReference>
<proteinExistence type="inferred from homology"/>
<dbReference type="KEGG" id="paca:ID47_11260"/>
<dbReference type="GO" id="GO:0003723">
    <property type="term" value="F:RNA binding"/>
    <property type="evidence" value="ECO:0007669"/>
    <property type="project" value="InterPro"/>
</dbReference>
<keyword evidence="8" id="KW-1185">Reference proteome</keyword>
<dbReference type="CDD" id="cd18093">
    <property type="entry name" value="SpoU-like_TrmJ"/>
    <property type="match status" value="1"/>
</dbReference>
<gene>
    <name evidence="5" type="primary">trmJ</name>
    <name evidence="7" type="ORF">ID47_11260</name>
</gene>
<evidence type="ECO:0000256" key="3">
    <source>
        <dbReference type="ARBA" id="ARBA00022679"/>
    </source>
</evidence>
<dbReference type="EC" id="2.1.1.200" evidence="5"/>
<comment type="subcellular location">
    <subcellularLocation>
        <location evidence="5">Cytoplasm</location>
    </subcellularLocation>
</comment>
<dbReference type="GO" id="GO:0002128">
    <property type="term" value="P:tRNA nucleoside ribose methylation"/>
    <property type="evidence" value="ECO:0007669"/>
    <property type="project" value="TreeGrafter"/>
</dbReference>
<dbReference type="AlphaFoldDB" id="A0A077AZN3"/>
<dbReference type="GO" id="GO:0005829">
    <property type="term" value="C:cytosol"/>
    <property type="evidence" value="ECO:0007669"/>
    <property type="project" value="TreeGrafter"/>
</dbReference>
<evidence type="ECO:0000313" key="7">
    <source>
        <dbReference type="EMBL" id="AIK97183.1"/>
    </source>
</evidence>
<dbReference type="Gene3D" id="3.40.1280.10">
    <property type="match status" value="1"/>
</dbReference>
<dbReference type="STRING" id="91604.ID47_11260"/>
<name>A0A077AZN3_9PROT</name>
<dbReference type="NCBIfam" id="TIGR00050">
    <property type="entry name" value="rRNA_methyl_1"/>
    <property type="match status" value="1"/>
</dbReference>
<evidence type="ECO:0000256" key="4">
    <source>
        <dbReference type="ARBA" id="ARBA00022691"/>
    </source>
</evidence>
<comment type="similarity">
    <text evidence="1">Belongs to the class IV-like SAM-binding methyltransferase superfamily. RNA methyltransferase TrmH family.</text>
</comment>
<dbReference type="GO" id="GO:0106339">
    <property type="term" value="F:tRNA (cytidine(32)-2'-O)-methyltransferase activity"/>
    <property type="evidence" value="ECO:0007669"/>
    <property type="project" value="RHEA"/>
</dbReference>
<dbReference type="RefSeq" id="WP_038466406.1">
    <property type="nucleotide sequence ID" value="NZ_CP008941.1"/>
</dbReference>
<keyword evidence="2 5" id="KW-0489">Methyltransferase</keyword>
<comment type="catalytic activity">
    <reaction evidence="5">
        <text>uridine(32) in tRNA + S-adenosyl-L-methionine = 2'-O-methyluridine(32) in tRNA + S-adenosyl-L-homocysteine + H(+)</text>
        <dbReference type="Rhea" id="RHEA:42936"/>
        <dbReference type="Rhea" id="RHEA-COMP:10107"/>
        <dbReference type="Rhea" id="RHEA-COMP:10290"/>
        <dbReference type="ChEBI" id="CHEBI:15378"/>
        <dbReference type="ChEBI" id="CHEBI:57856"/>
        <dbReference type="ChEBI" id="CHEBI:59789"/>
        <dbReference type="ChEBI" id="CHEBI:65315"/>
        <dbReference type="ChEBI" id="CHEBI:74478"/>
        <dbReference type="EC" id="2.1.1.200"/>
    </reaction>
</comment>
<dbReference type="SUPFAM" id="SSF75217">
    <property type="entry name" value="alpha/beta knot"/>
    <property type="match status" value="1"/>
</dbReference>
<dbReference type="InterPro" id="IPR029026">
    <property type="entry name" value="tRNA_m1G_MTases_N"/>
</dbReference>
<dbReference type="PIRSF" id="PIRSF004808">
    <property type="entry name" value="LasT"/>
    <property type="match status" value="1"/>
</dbReference>
<evidence type="ECO:0000259" key="6">
    <source>
        <dbReference type="Pfam" id="PF00588"/>
    </source>
</evidence>
<dbReference type="InterPro" id="IPR001537">
    <property type="entry name" value="SpoU_MeTrfase"/>
</dbReference>
<dbReference type="EMBL" id="CP008941">
    <property type="protein sequence ID" value="AIK97183.1"/>
    <property type="molecule type" value="Genomic_DNA"/>
</dbReference>
<keyword evidence="5" id="KW-0819">tRNA processing</keyword>
<keyword evidence="3" id="KW-0808">Transferase</keyword>
<reference evidence="7 8" key="1">
    <citation type="submission" date="2014-07" db="EMBL/GenBank/DDBJ databases">
        <title>Comparative genomic insights into amoeba endosymbionts belonging to the families of Holosporaceae and Candidatus Midichloriaceae within Rickettsiales.</title>
        <authorList>
            <person name="Wang Z."/>
            <person name="Wu M."/>
        </authorList>
    </citation>
    <scope>NUCLEOTIDE SEQUENCE [LARGE SCALE GENOMIC DNA]</scope>
    <source>
        <strain evidence="7">PRA3</strain>
    </source>
</reference>
<evidence type="ECO:0000256" key="5">
    <source>
        <dbReference type="RuleBase" id="RU362024"/>
    </source>
</evidence>
<evidence type="ECO:0000256" key="2">
    <source>
        <dbReference type="ARBA" id="ARBA00022603"/>
    </source>
</evidence>
<keyword evidence="5" id="KW-0963">Cytoplasm</keyword>
<comment type="function">
    <text evidence="5">Catalyzes the formation of 2'O-methylated cytidine (Cm32) or 2'O-methylated uridine (Um32) at position 32 in tRNA.</text>
</comment>
<dbReference type="Pfam" id="PF00588">
    <property type="entry name" value="SpoU_methylase"/>
    <property type="match status" value="1"/>
</dbReference>
<dbReference type="PANTHER" id="PTHR42786">
    <property type="entry name" value="TRNA/RRNA METHYLTRANSFERASE"/>
    <property type="match status" value="1"/>
</dbReference>
<dbReference type="eggNOG" id="COG0565">
    <property type="taxonomic scope" value="Bacteria"/>
</dbReference>
<dbReference type="PANTHER" id="PTHR42786:SF7">
    <property type="entry name" value="TRNA_RRNA METHYLTRANSFERASE SPOU TYPE DOMAIN-CONTAINING PROTEIN"/>
    <property type="match status" value="1"/>
</dbReference>
<evidence type="ECO:0000256" key="1">
    <source>
        <dbReference type="ARBA" id="ARBA00007228"/>
    </source>
</evidence>
<dbReference type="OrthoDB" id="9806346at2"/>
<dbReference type="InterPro" id="IPR004384">
    <property type="entry name" value="RNA_MeTrfase_TrmJ/LasT"/>
</dbReference>
<comment type="subunit">
    <text evidence="5">Homodimer.</text>
</comment>
<organism evidence="7 8">
    <name type="scientific">Candidatus Odyssella acanthamoebae</name>
    <dbReference type="NCBI Taxonomy" id="91604"/>
    <lineage>
        <taxon>Bacteria</taxon>
        <taxon>Pseudomonadati</taxon>
        <taxon>Pseudomonadota</taxon>
        <taxon>Alphaproteobacteria</taxon>
        <taxon>Holosporales</taxon>
        <taxon>Candidatus Paracaedibacteraceae</taxon>
        <taxon>Candidatus Odyssella</taxon>
    </lineage>
</organism>
<protein>
    <recommendedName>
        <fullName evidence="5">tRNA (cytidine/uridine-2'-O-)-methyltransferase TrmJ</fullName>
        <ecNumber evidence="5">2.1.1.200</ecNumber>
    </recommendedName>
    <alternativeName>
        <fullName evidence="5">tRNA (cytidine(32)/uridine(32)-2'-O)-methyltransferase</fullName>
    </alternativeName>
    <alternativeName>
        <fullName evidence="5">tRNA Cm32/Um32 methyltransferase</fullName>
    </alternativeName>
</protein>
<dbReference type="Gene3D" id="1.10.8.590">
    <property type="match status" value="1"/>
</dbReference>
<dbReference type="InterPro" id="IPR029028">
    <property type="entry name" value="Alpha/beta_knot_MTases"/>
</dbReference>
<evidence type="ECO:0000313" key="8">
    <source>
        <dbReference type="Proteomes" id="UP000028926"/>
    </source>
</evidence>
<dbReference type="Proteomes" id="UP000028926">
    <property type="component" value="Chromosome"/>
</dbReference>
<dbReference type="HOGENOM" id="CLU_056931_1_0_5"/>